<evidence type="ECO:0000256" key="5">
    <source>
        <dbReference type="SAM" id="Phobius"/>
    </source>
</evidence>
<dbReference type="InterPro" id="IPR011701">
    <property type="entry name" value="MFS"/>
</dbReference>
<proteinExistence type="predicted"/>
<evidence type="ECO:0000259" key="6">
    <source>
        <dbReference type="PROSITE" id="PS50850"/>
    </source>
</evidence>
<dbReference type="EMBL" id="MU001633">
    <property type="protein sequence ID" value="KAF2485699.1"/>
    <property type="molecule type" value="Genomic_DNA"/>
</dbReference>
<feature type="transmembrane region" description="Helical" evidence="5">
    <location>
        <begin position="221"/>
        <end position="241"/>
    </location>
</feature>
<feature type="transmembrane region" description="Helical" evidence="5">
    <location>
        <begin position="133"/>
        <end position="152"/>
    </location>
</feature>
<feature type="transmembrane region" description="Helical" evidence="5">
    <location>
        <begin position="476"/>
        <end position="496"/>
    </location>
</feature>
<evidence type="ECO:0000313" key="7">
    <source>
        <dbReference type="EMBL" id="KAF2485699.1"/>
    </source>
</evidence>
<dbReference type="CDD" id="cd17323">
    <property type="entry name" value="MFS_Tpo1_MDR_like"/>
    <property type="match status" value="1"/>
</dbReference>
<gene>
    <name evidence="7" type="ORF">BDY17DRAFT_248111</name>
</gene>
<dbReference type="RefSeq" id="XP_033592268.1">
    <property type="nucleotide sequence ID" value="XM_033730879.1"/>
</dbReference>
<dbReference type="PANTHER" id="PTHR23502:SF60">
    <property type="entry name" value="MAJOR FACILITATOR SUPERFAMILY (MFS) PROFILE DOMAIN-CONTAINING PROTEIN-RELATED"/>
    <property type="match status" value="1"/>
</dbReference>
<dbReference type="Pfam" id="PF07690">
    <property type="entry name" value="MFS_1"/>
    <property type="match status" value="1"/>
</dbReference>
<reference evidence="7" key="1">
    <citation type="journal article" date="2020" name="Stud. Mycol.">
        <title>101 Dothideomycetes genomes: a test case for predicting lifestyles and emergence of pathogens.</title>
        <authorList>
            <person name="Haridas S."/>
            <person name="Albert R."/>
            <person name="Binder M."/>
            <person name="Bloem J."/>
            <person name="Labutti K."/>
            <person name="Salamov A."/>
            <person name="Andreopoulos B."/>
            <person name="Baker S."/>
            <person name="Barry K."/>
            <person name="Bills G."/>
            <person name="Bluhm B."/>
            <person name="Cannon C."/>
            <person name="Castanera R."/>
            <person name="Culley D."/>
            <person name="Daum C."/>
            <person name="Ezra D."/>
            <person name="Gonzalez J."/>
            <person name="Henrissat B."/>
            <person name="Kuo A."/>
            <person name="Liang C."/>
            <person name="Lipzen A."/>
            <person name="Lutzoni F."/>
            <person name="Magnuson J."/>
            <person name="Mondo S."/>
            <person name="Nolan M."/>
            <person name="Ohm R."/>
            <person name="Pangilinan J."/>
            <person name="Park H.-J."/>
            <person name="Ramirez L."/>
            <person name="Alfaro M."/>
            <person name="Sun H."/>
            <person name="Tritt A."/>
            <person name="Yoshinaga Y."/>
            <person name="Zwiers L.-H."/>
            <person name="Turgeon B."/>
            <person name="Goodwin S."/>
            <person name="Spatafora J."/>
            <person name="Crous P."/>
            <person name="Grigoriev I."/>
        </authorList>
    </citation>
    <scope>NUCLEOTIDE SEQUENCE</scope>
    <source>
        <strain evidence="7">CBS 113389</strain>
    </source>
</reference>
<dbReference type="Gene3D" id="1.20.1250.20">
    <property type="entry name" value="MFS general substrate transporter like domains"/>
    <property type="match status" value="1"/>
</dbReference>
<evidence type="ECO:0000256" key="4">
    <source>
        <dbReference type="ARBA" id="ARBA00023136"/>
    </source>
</evidence>
<feature type="transmembrane region" description="Helical" evidence="5">
    <location>
        <begin position="104"/>
        <end position="121"/>
    </location>
</feature>
<feature type="transmembrane region" description="Helical" evidence="5">
    <location>
        <begin position="158"/>
        <end position="180"/>
    </location>
</feature>
<protein>
    <submittedName>
        <fullName evidence="7">Major facilitator superfamily domain-containing protein</fullName>
    </submittedName>
</protein>
<evidence type="ECO:0000256" key="2">
    <source>
        <dbReference type="ARBA" id="ARBA00022692"/>
    </source>
</evidence>
<keyword evidence="4 5" id="KW-0472">Membrane</keyword>
<feature type="transmembrane region" description="Helical" evidence="5">
    <location>
        <begin position="447"/>
        <end position="470"/>
    </location>
</feature>
<dbReference type="GeneID" id="54471881"/>
<dbReference type="InterPro" id="IPR020846">
    <property type="entry name" value="MFS_dom"/>
</dbReference>
<feature type="transmembrane region" description="Helical" evidence="5">
    <location>
        <begin position="293"/>
        <end position="318"/>
    </location>
</feature>
<dbReference type="InterPro" id="IPR036259">
    <property type="entry name" value="MFS_trans_sf"/>
</dbReference>
<feature type="transmembrane region" description="Helical" evidence="5">
    <location>
        <begin position="192"/>
        <end position="215"/>
    </location>
</feature>
<feature type="domain" description="Major facilitator superfamily (MFS) profile" evidence="6">
    <location>
        <begin position="67"/>
        <end position="500"/>
    </location>
</feature>
<evidence type="ECO:0000256" key="1">
    <source>
        <dbReference type="ARBA" id="ARBA00004141"/>
    </source>
</evidence>
<dbReference type="AlphaFoldDB" id="A0A6A6Q134"/>
<feature type="transmembrane region" description="Helical" evidence="5">
    <location>
        <begin position="379"/>
        <end position="399"/>
    </location>
</feature>
<dbReference type="GO" id="GO:0016020">
    <property type="term" value="C:membrane"/>
    <property type="evidence" value="ECO:0007669"/>
    <property type="project" value="UniProtKB-SubCell"/>
</dbReference>
<dbReference type="PANTHER" id="PTHR23502">
    <property type="entry name" value="MAJOR FACILITATOR SUPERFAMILY"/>
    <property type="match status" value="1"/>
</dbReference>
<evidence type="ECO:0000256" key="3">
    <source>
        <dbReference type="ARBA" id="ARBA00022989"/>
    </source>
</evidence>
<dbReference type="GO" id="GO:0022857">
    <property type="term" value="F:transmembrane transporter activity"/>
    <property type="evidence" value="ECO:0007669"/>
    <property type="project" value="InterPro"/>
</dbReference>
<keyword evidence="2 5" id="KW-0812">Transmembrane</keyword>
<keyword evidence="3 5" id="KW-1133">Transmembrane helix</keyword>
<dbReference type="SUPFAM" id="SSF103473">
    <property type="entry name" value="MFS general substrate transporter"/>
    <property type="match status" value="1"/>
</dbReference>
<keyword evidence="8" id="KW-1185">Reference proteome</keyword>
<name>A0A6A6Q134_9PEZI</name>
<evidence type="ECO:0000313" key="8">
    <source>
        <dbReference type="Proteomes" id="UP000799767"/>
    </source>
</evidence>
<organism evidence="7 8">
    <name type="scientific">Neohortaea acidophila</name>
    <dbReference type="NCBI Taxonomy" id="245834"/>
    <lineage>
        <taxon>Eukaryota</taxon>
        <taxon>Fungi</taxon>
        <taxon>Dikarya</taxon>
        <taxon>Ascomycota</taxon>
        <taxon>Pezizomycotina</taxon>
        <taxon>Dothideomycetes</taxon>
        <taxon>Dothideomycetidae</taxon>
        <taxon>Mycosphaerellales</taxon>
        <taxon>Teratosphaeriaceae</taxon>
        <taxon>Neohortaea</taxon>
    </lineage>
</organism>
<comment type="subcellular location">
    <subcellularLocation>
        <location evidence="1">Membrane</location>
        <topology evidence="1">Multi-pass membrane protein</topology>
    </subcellularLocation>
</comment>
<dbReference type="OrthoDB" id="6770063at2759"/>
<sequence>MTTANKTNSTPLGVEEILPQIPDCDVELADIGRVTKKDSNDPYLVAFAEPFDAECPRTWSNGKKWTVTDVLSATGFNRIMLSTIMAPALPVIAKELHMSSTESVMALSAYMLATAFGPLVFGPLSEIYGRAPTLHVSNIWFLIWNLVCGFANTKGLLIASRLLAGLGASAVYSLAGGVLGDIWTPEQRGKTLGVYLLIPLLGCAVGPIIGGFMAGTSTWRWIFWSTSAFQAVMTVASFLAFHETYAPVILRRKAARIRRETGDERYRTAEERLIGKRSLTQVLSKGLSRPIRLLAFNHIIQITALVSAVEYGLLYIVLTTLSILYQDLYRESVDISGLHYLAPCLGELVGSQIGGPLMSTIFKRLKRRENGAMRPEFHIPILLPGAIIAASGFLLYGWAAHFRTYWLVVDLGVFLAAFGGQVSGMPEQAYVIDSFPEYTSSATAASQFVRSLTAFGFPLFAPTFYAALGYGWGNTLLGFLALAIFVPTPIVIWMYGPKLRANARGIF</sequence>
<dbReference type="PROSITE" id="PS50850">
    <property type="entry name" value="MFS"/>
    <property type="match status" value="1"/>
</dbReference>
<accession>A0A6A6Q134</accession>
<dbReference type="Proteomes" id="UP000799767">
    <property type="component" value="Unassembled WGS sequence"/>
</dbReference>